<protein>
    <submittedName>
        <fullName evidence="2">Uncharacterized protein</fullName>
    </submittedName>
</protein>
<proteinExistence type="predicted"/>
<feature type="region of interest" description="Disordered" evidence="1">
    <location>
        <begin position="1"/>
        <end position="34"/>
    </location>
</feature>
<dbReference type="EMBL" id="CAJPDR010000026">
    <property type="protein sequence ID" value="CAF9908115.1"/>
    <property type="molecule type" value="Genomic_DNA"/>
</dbReference>
<evidence type="ECO:0000313" key="2">
    <source>
        <dbReference type="EMBL" id="CAF9908115.1"/>
    </source>
</evidence>
<name>A0A8H3EM58_9LECA</name>
<organism evidence="2 3">
    <name type="scientific">Alectoria fallacina</name>
    <dbReference type="NCBI Taxonomy" id="1903189"/>
    <lineage>
        <taxon>Eukaryota</taxon>
        <taxon>Fungi</taxon>
        <taxon>Dikarya</taxon>
        <taxon>Ascomycota</taxon>
        <taxon>Pezizomycotina</taxon>
        <taxon>Lecanoromycetes</taxon>
        <taxon>OSLEUM clade</taxon>
        <taxon>Lecanoromycetidae</taxon>
        <taxon>Lecanorales</taxon>
        <taxon>Lecanorineae</taxon>
        <taxon>Parmeliaceae</taxon>
        <taxon>Alectoria</taxon>
    </lineage>
</organism>
<feature type="compositionally biased region" description="Polar residues" evidence="1">
    <location>
        <begin position="1"/>
        <end position="18"/>
    </location>
</feature>
<sequence length="397" mass="45179">MSSYPSTTQAHPPTTADGSTDAHPAHPDAQSQPLPSFPASSLADIIIGNSFGPYLFKELTNNHPHPQFLGSFPDPALVKLGVPKYLFANRDQVQKLPCSNLLFDTFRYYLCASLARHHAYRTAYLSEGTTPLYRRSYDRFERHFTAALRSTLNDEVKTANNKRNLVRVELNLTHESFHIWPQLFDRTFTANRHLLSSTHSQAPTLLDVLALRDHPKASLQSLRADLQNDWIDLADAADVLHPHDPRYQTWRTLERQKGQLRDRLDIWIAELQHAMDDYDATIAQRSTTWQRQVDRLRDIGITMADEPLRVWDDVVDGLGFRGWKRGLAQRLEEQRESGARMVAERPVVPVQTVWAPWRWRVRAEGKENVRPAGGAEAGAGAEMGEMGSWGFREGWGL</sequence>
<dbReference type="Proteomes" id="UP000664203">
    <property type="component" value="Unassembled WGS sequence"/>
</dbReference>
<dbReference type="AlphaFoldDB" id="A0A8H3EM58"/>
<keyword evidence="3" id="KW-1185">Reference proteome</keyword>
<accession>A0A8H3EM58</accession>
<comment type="caution">
    <text evidence="2">The sequence shown here is derived from an EMBL/GenBank/DDBJ whole genome shotgun (WGS) entry which is preliminary data.</text>
</comment>
<reference evidence="2" key="1">
    <citation type="submission" date="2021-03" db="EMBL/GenBank/DDBJ databases">
        <authorList>
            <person name="Tagirdzhanova G."/>
        </authorList>
    </citation>
    <scope>NUCLEOTIDE SEQUENCE</scope>
</reference>
<dbReference type="OrthoDB" id="10362366at2759"/>
<gene>
    <name evidence="2" type="ORF">ALECFALPRED_004225</name>
</gene>
<evidence type="ECO:0000256" key="1">
    <source>
        <dbReference type="SAM" id="MobiDB-lite"/>
    </source>
</evidence>
<evidence type="ECO:0000313" key="3">
    <source>
        <dbReference type="Proteomes" id="UP000664203"/>
    </source>
</evidence>